<dbReference type="GO" id="GO:0005743">
    <property type="term" value="C:mitochondrial inner membrane"/>
    <property type="evidence" value="ECO:0007669"/>
    <property type="project" value="UniProtKB-SubCell"/>
</dbReference>
<organism evidence="7 8">
    <name type="scientific">Rasamsonia emersonii (strain ATCC 16479 / CBS 393.64 / IMI 116815)</name>
    <dbReference type="NCBI Taxonomy" id="1408163"/>
    <lineage>
        <taxon>Eukaryota</taxon>
        <taxon>Fungi</taxon>
        <taxon>Dikarya</taxon>
        <taxon>Ascomycota</taxon>
        <taxon>Pezizomycotina</taxon>
        <taxon>Eurotiomycetes</taxon>
        <taxon>Eurotiomycetidae</taxon>
        <taxon>Eurotiales</taxon>
        <taxon>Trichocomaceae</taxon>
        <taxon>Rasamsonia</taxon>
    </lineage>
</organism>
<dbReference type="GeneID" id="25317061"/>
<keyword evidence="8" id="KW-1185">Reference proteome</keyword>
<name>A0A0F4YUH5_RASE3</name>
<keyword evidence="7" id="KW-0830">Ubiquinone</keyword>
<dbReference type="Proteomes" id="UP000053958">
    <property type="component" value="Unassembled WGS sequence"/>
</dbReference>
<evidence type="ECO:0000256" key="5">
    <source>
        <dbReference type="ARBA" id="ARBA00023128"/>
    </source>
</evidence>
<keyword evidence="6" id="KW-0472">Membrane</keyword>
<keyword evidence="7" id="KW-0560">Oxidoreductase</keyword>
<dbReference type="OrthoDB" id="1913277at2759"/>
<keyword evidence="4" id="KW-1133">Transmembrane helix</keyword>
<dbReference type="RefSeq" id="XP_013327885.1">
    <property type="nucleotide sequence ID" value="XM_013472431.1"/>
</dbReference>
<dbReference type="STRING" id="1408163.A0A0F4YUH5"/>
<evidence type="ECO:0000313" key="8">
    <source>
        <dbReference type="Proteomes" id="UP000053958"/>
    </source>
</evidence>
<dbReference type="PANTHER" id="PTHR21382:SF1">
    <property type="entry name" value="NADH DEHYDROGENASE [UBIQUINONE] 1 ALPHA SUBCOMPLEX SUBUNIT 11"/>
    <property type="match status" value="1"/>
</dbReference>
<dbReference type="EMBL" id="LASV01000192">
    <property type="protein sequence ID" value="KKA21273.1"/>
    <property type="molecule type" value="Genomic_DNA"/>
</dbReference>
<proteinExistence type="predicted"/>
<dbReference type="EC" id="1.6.5.3" evidence="7"/>
<keyword evidence="5" id="KW-0496">Mitochondrion</keyword>
<evidence type="ECO:0000256" key="2">
    <source>
        <dbReference type="ARBA" id="ARBA00022692"/>
    </source>
</evidence>
<dbReference type="GO" id="GO:0016491">
    <property type="term" value="F:oxidoreductase activity"/>
    <property type="evidence" value="ECO:0007669"/>
    <property type="project" value="UniProtKB-KW"/>
</dbReference>
<dbReference type="InterPro" id="IPR039205">
    <property type="entry name" value="NDUFA11"/>
</dbReference>
<comment type="subcellular location">
    <subcellularLocation>
        <location evidence="1">Mitochondrion inner membrane</location>
        <topology evidence="1">Multi-pass membrane protein</topology>
    </subcellularLocation>
</comment>
<protein>
    <submittedName>
        <fullName evidence="7">NADH:ubiquinone reductase (H(+)-translocating)</fullName>
        <ecNumber evidence="7">1.6.5.3</ecNumber>
    </submittedName>
</protein>
<evidence type="ECO:0000256" key="4">
    <source>
        <dbReference type="ARBA" id="ARBA00022989"/>
    </source>
</evidence>
<keyword evidence="2" id="KW-0812">Transmembrane</keyword>
<reference evidence="7 8" key="1">
    <citation type="submission" date="2015-04" db="EMBL/GenBank/DDBJ databases">
        <authorList>
            <person name="Heijne W.H."/>
            <person name="Fedorova N.D."/>
            <person name="Nierman W.C."/>
            <person name="Vollebregt A.W."/>
            <person name="Zhao Z."/>
            <person name="Wu L."/>
            <person name="Kumar M."/>
            <person name="Stam H."/>
            <person name="van den Berg M.A."/>
            <person name="Pel H.J."/>
        </authorList>
    </citation>
    <scope>NUCLEOTIDE SEQUENCE [LARGE SCALE GENOMIC DNA]</scope>
    <source>
        <strain evidence="7 8">CBS 393.64</strain>
    </source>
</reference>
<dbReference type="GO" id="GO:0006120">
    <property type="term" value="P:mitochondrial electron transport, NADH to ubiquinone"/>
    <property type="evidence" value="ECO:0007669"/>
    <property type="project" value="InterPro"/>
</dbReference>
<dbReference type="AlphaFoldDB" id="A0A0F4YUH5"/>
<evidence type="ECO:0000256" key="3">
    <source>
        <dbReference type="ARBA" id="ARBA00022792"/>
    </source>
</evidence>
<evidence type="ECO:0000313" key="7">
    <source>
        <dbReference type="EMBL" id="KKA21273.1"/>
    </source>
</evidence>
<dbReference type="PANTHER" id="PTHR21382">
    <property type="entry name" value="NADH-UBIQUINONE OXIDOREDUCTASE SUBUNIT"/>
    <property type="match status" value="1"/>
</dbReference>
<evidence type="ECO:0000256" key="1">
    <source>
        <dbReference type="ARBA" id="ARBA00004448"/>
    </source>
</evidence>
<comment type="caution">
    <text evidence="7">The sequence shown here is derived from an EMBL/GenBank/DDBJ whole genome shotgun (WGS) entry which is preliminary data.</text>
</comment>
<keyword evidence="3" id="KW-0999">Mitochondrion inner membrane</keyword>
<evidence type="ECO:0000256" key="6">
    <source>
        <dbReference type="ARBA" id="ARBA00023136"/>
    </source>
</evidence>
<gene>
    <name evidence="7" type="ORF">T310_4714</name>
</gene>
<accession>A0A0F4YUH5</accession>
<sequence length="198" mass="21330">MASQQTEVKVYQPKDAISAALKTTALTGTVGLFASAVQNTLVKQNIGPWGVFVRSGGTIGIMAAMGGTYEFVKTASANLREKEDHWNVALGGFFSGSLLGLRARTFPALFGYGAALAVALGAFEYTGGTLWGRDKDPNVDKFEELEKLRKAYRTPAEETFAELGEGRGIYAPGYAERRRQRIKEAYGIDVPVTQPPAS</sequence>
<dbReference type="GO" id="GO:0045271">
    <property type="term" value="C:respiratory chain complex I"/>
    <property type="evidence" value="ECO:0007669"/>
    <property type="project" value="InterPro"/>
</dbReference>